<evidence type="ECO:0000256" key="4">
    <source>
        <dbReference type="ARBA" id="ARBA00022490"/>
    </source>
</evidence>
<keyword evidence="7 13" id="KW-0276">Fatty acid metabolism</keyword>
<dbReference type="NCBIfam" id="NF006829">
    <property type="entry name" value="PRK09352.1"/>
    <property type="match status" value="1"/>
</dbReference>
<comment type="function">
    <text evidence="13">Catalyzes the condensation reaction of fatty acid synthesis by the addition to an acyl acceptor of two carbons from malonyl-ACP. Catalyzes the first condensation reaction which initiates fatty acid synthesis and may therefore play a role in governing the total rate of fatty acid production. Possesses both acetoacetyl-ACP synthase and acetyl transacylase activities. Its substrate specificity determines the biosynthesis of branched-chain and/or straight-chain of fatty acids.</text>
</comment>
<comment type="subunit">
    <text evidence="13">Homodimer.</text>
</comment>
<dbReference type="Pfam" id="PF08541">
    <property type="entry name" value="ACP_syn_III_C"/>
    <property type="match status" value="1"/>
</dbReference>
<feature type="active site" evidence="13">
    <location>
        <position position="256"/>
    </location>
</feature>
<dbReference type="GO" id="GO:0033818">
    <property type="term" value="F:beta-ketoacyl-acyl-carrier-protein synthase III activity"/>
    <property type="evidence" value="ECO:0007669"/>
    <property type="project" value="UniProtKB-UniRule"/>
</dbReference>
<dbReference type="PANTHER" id="PTHR34069">
    <property type="entry name" value="3-OXOACYL-[ACYL-CARRIER-PROTEIN] SYNTHASE 3"/>
    <property type="match status" value="1"/>
</dbReference>
<dbReference type="AlphaFoldDB" id="A0A501Q0U3"/>
<evidence type="ECO:0000256" key="11">
    <source>
        <dbReference type="ARBA" id="ARBA00023315"/>
    </source>
</evidence>
<dbReference type="RefSeq" id="WP_140002355.1">
    <property type="nucleotide sequence ID" value="NZ_VFJE01000056.1"/>
</dbReference>
<evidence type="ECO:0000259" key="15">
    <source>
        <dbReference type="Pfam" id="PF08545"/>
    </source>
</evidence>
<feature type="domain" description="Beta-ketoacyl-[acyl-carrier-protein] synthase III C-terminal" evidence="14">
    <location>
        <begin position="240"/>
        <end position="327"/>
    </location>
</feature>
<dbReference type="NCBIfam" id="TIGR00747">
    <property type="entry name" value="fabH"/>
    <property type="match status" value="1"/>
</dbReference>
<dbReference type="Gene3D" id="3.40.47.10">
    <property type="match status" value="1"/>
</dbReference>
<organism evidence="16 17">
    <name type="scientific">Flavobacterium microcysteis</name>
    <dbReference type="NCBI Taxonomy" id="2596891"/>
    <lineage>
        <taxon>Bacteria</taxon>
        <taxon>Pseudomonadati</taxon>
        <taxon>Bacteroidota</taxon>
        <taxon>Flavobacteriia</taxon>
        <taxon>Flavobacteriales</taxon>
        <taxon>Flavobacteriaceae</taxon>
        <taxon>Flavobacterium</taxon>
    </lineage>
</organism>
<evidence type="ECO:0000313" key="17">
    <source>
        <dbReference type="Proteomes" id="UP000319175"/>
    </source>
</evidence>
<dbReference type="PANTHER" id="PTHR34069:SF2">
    <property type="entry name" value="BETA-KETOACYL-[ACYL-CARRIER-PROTEIN] SYNTHASE III"/>
    <property type="match status" value="1"/>
</dbReference>
<dbReference type="GO" id="GO:0005737">
    <property type="term" value="C:cytoplasm"/>
    <property type="evidence" value="ECO:0007669"/>
    <property type="project" value="UniProtKB-SubCell"/>
</dbReference>
<keyword evidence="17" id="KW-1185">Reference proteome</keyword>
<keyword evidence="5 13" id="KW-0444">Lipid biosynthesis</keyword>
<keyword evidence="8 13" id="KW-0443">Lipid metabolism</keyword>
<gene>
    <name evidence="13" type="primary">fabH</name>
    <name evidence="16" type="ORF">FJA49_16735</name>
</gene>
<comment type="catalytic activity">
    <reaction evidence="12">
        <text>malonyl-[ACP] + acetyl-CoA + H(+) = 3-oxobutanoyl-[ACP] + CO2 + CoA</text>
        <dbReference type="Rhea" id="RHEA:12080"/>
        <dbReference type="Rhea" id="RHEA-COMP:9623"/>
        <dbReference type="Rhea" id="RHEA-COMP:9625"/>
        <dbReference type="ChEBI" id="CHEBI:15378"/>
        <dbReference type="ChEBI" id="CHEBI:16526"/>
        <dbReference type="ChEBI" id="CHEBI:57287"/>
        <dbReference type="ChEBI" id="CHEBI:57288"/>
        <dbReference type="ChEBI" id="CHEBI:78449"/>
        <dbReference type="ChEBI" id="CHEBI:78450"/>
        <dbReference type="EC" id="2.3.1.180"/>
    </reaction>
    <physiologicalReaction direction="left-to-right" evidence="12">
        <dbReference type="Rhea" id="RHEA:12081"/>
    </physiologicalReaction>
</comment>
<dbReference type="CDD" id="cd00830">
    <property type="entry name" value="KAS_III"/>
    <property type="match status" value="1"/>
</dbReference>
<evidence type="ECO:0000256" key="9">
    <source>
        <dbReference type="ARBA" id="ARBA00023160"/>
    </source>
</evidence>
<dbReference type="SUPFAM" id="SSF53901">
    <property type="entry name" value="Thiolase-like"/>
    <property type="match status" value="1"/>
</dbReference>
<sequence length="329" mass="35682">MSQEIKAAITAVGGYVPDTILDNFQLEKLVDTSDEWIVARTGIKERRILADKQKATSDMAAAAITELLAEYSVKAEEIDCVLLATSTPDKLLAPTAPIVCTKAGLRNAWGLDINAACSGFLYALSVGAAFIESRRFKKVLVVGADTMSRIVDYTDRNTCILFGDGAGAVLLEPSSNYGLHDFIFKTDGTGNDFLSIPAGGSLQPVGDISLHENLHYVKQDGRTVFKNAISGMTSSCDELLMKNGFDADAIDWIIPHQANLRIINAVADNLKVPMSKVKVNIQRYGNTTAATIPLCLWDFKNDFKQGDRIFLTAFGAGFTYGSSYLTWGN</sequence>
<dbReference type="Proteomes" id="UP000319175">
    <property type="component" value="Unassembled WGS sequence"/>
</dbReference>
<comment type="similarity">
    <text evidence="2 13">Belongs to the thiolase-like superfamily. FabH family.</text>
</comment>
<dbReference type="Pfam" id="PF08545">
    <property type="entry name" value="ACP_syn_III"/>
    <property type="match status" value="1"/>
</dbReference>
<dbReference type="GO" id="GO:0006633">
    <property type="term" value="P:fatty acid biosynthetic process"/>
    <property type="evidence" value="ECO:0007669"/>
    <property type="project" value="UniProtKB-UniRule"/>
</dbReference>
<comment type="domain">
    <text evidence="13">The last Arg residue of the ACP-binding site is essential for the weak association between ACP/AcpP and FabH.</text>
</comment>
<dbReference type="InterPro" id="IPR016039">
    <property type="entry name" value="Thiolase-like"/>
</dbReference>
<evidence type="ECO:0000256" key="12">
    <source>
        <dbReference type="ARBA" id="ARBA00051096"/>
    </source>
</evidence>
<feature type="active site" evidence="13">
    <location>
        <position position="117"/>
    </location>
</feature>
<evidence type="ECO:0000259" key="14">
    <source>
        <dbReference type="Pfam" id="PF08541"/>
    </source>
</evidence>
<evidence type="ECO:0000256" key="8">
    <source>
        <dbReference type="ARBA" id="ARBA00023098"/>
    </source>
</evidence>
<keyword evidence="10 13" id="KW-0511">Multifunctional enzyme</keyword>
<evidence type="ECO:0000256" key="2">
    <source>
        <dbReference type="ARBA" id="ARBA00008642"/>
    </source>
</evidence>
<keyword evidence="11 13" id="KW-0012">Acyltransferase</keyword>
<feature type="region of interest" description="ACP-binding" evidence="13">
    <location>
        <begin position="257"/>
        <end position="261"/>
    </location>
</feature>
<evidence type="ECO:0000256" key="3">
    <source>
        <dbReference type="ARBA" id="ARBA00012333"/>
    </source>
</evidence>
<protein>
    <recommendedName>
        <fullName evidence="3 13">Beta-ketoacyl-[acyl-carrier-protein] synthase III</fullName>
        <shortName evidence="13">Beta-ketoacyl-ACP synthase III</shortName>
        <shortName evidence="13">KAS III</shortName>
        <ecNumber evidence="3 13">2.3.1.180</ecNumber>
    </recommendedName>
    <alternativeName>
        <fullName evidence="13">3-oxoacyl-[acyl-carrier-protein] synthase 3</fullName>
    </alternativeName>
    <alternativeName>
        <fullName evidence="13">3-oxoacyl-[acyl-carrier-protein] synthase III</fullName>
    </alternativeName>
</protein>
<evidence type="ECO:0000256" key="7">
    <source>
        <dbReference type="ARBA" id="ARBA00022832"/>
    </source>
</evidence>
<dbReference type="InterPro" id="IPR013747">
    <property type="entry name" value="ACP_syn_III_C"/>
</dbReference>
<dbReference type="UniPathway" id="UPA00094"/>
<reference evidence="16 17" key="1">
    <citation type="submission" date="2019-06" db="EMBL/GenBank/DDBJ databases">
        <title>Flavobacterium sp. MaA-Y11 from geoumgang.</title>
        <authorList>
            <person name="Jeong S."/>
        </authorList>
    </citation>
    <scope>NUCLEOTIDE SEQUENCE [LARGE SCALE GENOMIC DNA]</scope>
    <source>
        <strain evidence="16 17">MaA-Y11</strain>
    </source>
</reference>
<comment type="pathway">
    <text evidence="1 13">Lipid metabolism; fatty acid biosynthesis.</text>
</comment>
<dbReference type="GO" id="GO:0044550">
    <property type="term" value="P:secondary metabolite biosynthetic process"/>
    <property type="evidence" value="ECO:0007669"/>
    <property type="project" value="TreeGrafter"/>
</dbReference>
<comment type="subcellular location">
    <subcellularLocation>
        <location evidence="13">Cytoplasm</location>
    </subcellularLocation>
</comment>
<dbReference type="FunFam" id="3.40.47.10:FF:000004">
    <property type="entry name" value="3-oxoacyl-[acyl-carrier-protein] synthase 3"/>
    <property type="match status" value="1"/>
</dbReference>
<feature type="domain" description="Beta-ketoacyl-[acyl-carrier-protein] synthase III N-terminal" evidence="15">
    <location>
        <begin position="111"/>
        <end position="188"/>
    </location>
</feature>
<reference evidence="16 17" key="2">
    <citation type="submission" date="2019-06" db="EMBL/GenBank/DDBJ databases">
        <authorList>
            <person name="Seo Y."/>
        </authorList>
    </citation>
    <scope>NUCLEOTIDE SEQUENCE [LARGE SCALE GENOMIC DNA]</scope>
    <source>
        <strain evidence="16 17">MaA-Y11</strain>
    </source>
</reference>
<evidence type="ECO:0000313" key="16">
    <source>
        <dbReference type="EMBL" id="TPD65827.1"/>
    </source>
</evidence>
<evidence type="ECO:0000256" key="13">
    <source>
        <dbReference type="HAMAP-Rule" id="MF_01815"/>
    </source>
</evidence>
<dbReference type="EC" id="2.3.1.180" evidence="3 13"/>
<dbReference type="EMBL" id="VFJE01000056">
    <property type="protein sequence ID" value="TPD65827.1"/>
    <property type="molecule type" value="Genomic_DNA"/>
</dbReference>
<evidence type="ECO:0000256" key="10">
    <source>
        <dbReference type="ARBA" id="ARBA00023268"/>
    </source>
</evidence>
<dbReference type="GO" id="GO:0004315">
    <property type="term" value="F:3-oxoacyl-[acyl-carrier-protein] synthase activity"/>
    <property type="evidence" value="ECO:0007669"/>
    <property type="project" value="InterPro"/>
</dbReference>
<evidence type="ECO:0000256" key="6">
    <source>
        <dbReference type="ARBA" id="ARBA00022679"/>
    </source>
</evidence>
<dbReference type="OrthoDB" id="9815506at2"/>
<name>A0A501Q0U3_9FLAO</name>
<keyword evidence="4 13" id="KW-0963">Cytoplasm</keyword>
<accession>A0A501Q0U3</accession>
<comment type="caution">
    <text evidence="16">The sequence shown here is derived from an EMBL/GenBank/DDBJ whole genome shotgun (WGS) entry which is preliminary data.</text>
</comment>
<dbReference type="InterPro" id="IPR013751">
    <property type="entry name" value="ACP_syn_III_N"/>
</dbReference>
<keyword evidence="9 13" id="KW-0275">Fatty acid biosynthesis</keyword>
<proteinExistence type="inferred from homology"/>
<evidence type="ECO:0000256" key="5">
    <source>
        <dbReference type="ARBA" id="ARBA00022516"/>
    </source>
</evidence>
<dbReference type="InterPro" id="IPR004655">
    <property type="entry name" value="FabH"/>
</dbReference>
<evidence type="ECO:0000256" key="1">
    <source>
        <dbReference type="ARBA" id="ARBA00005194"/>
    </source>
</evidence>
<dbReference type="HAMAP" id="MF_01815">
    <property type="entry name" value="FabH"/>
    <property type="match status" value="1"/>
</dbReference>
<feature type="active site" evidence="13">
    <location>
        <position position="286"/>
    </location>
</feature>
<keyword evidence="6 13" id="KW-0808">Transferase</keyword>